<organism evidence="1 2">
    <name type="scientific">Crenichthys baileyi</name>
    <name type="common">White River springfish</name>
    <dbReference type="NCBI Taxonomy" id="28760"/>
    <lineage>
        <taxon>Eukaryota</taxon>
        <taxon>Metazoa</taxon>
        <taxon>Chordata</taxon>
        <taxon>Craniata</taxon>
        <taxon>Vertebrata</taxon>
        <taxon>Euteleostomi</taxon>
        <taxon>Actinopterygii</taxon>
        <taxon>Neopterygii</taxon>
        <taxon>Teleostei</taxon>
        <taxon>Neoteleostei</taxon>
        <taxon>Acanthomorphata</taxon>
        <taxon>Ovalentaria</taxon>
        <taxon>Atherinomorphae</taxon>
        <taxon>Cyprinodontiformes</taxon>
        <taxon>Goodeidae</taxon>
        <taxon>Crenichthys</taxon>
    </lineage>
</organism>
<dbReference type="Proteomes" id="UP001311232">
    <property type="component" value="Unassembled WGS sequence"/>
</dbReference>
<keyword evidence="2" id="KW-1185">Reference proteome</keyword>
<evidence type="ECO:0000313" key="2">
    <source>
        <dbReference type="Proteomes" id="UP001311232"/>
    </source>
</evidence>
<proteinExistence type="predicted"/>
<dbReference type="AlphaFoldDB" id="A0AAV9R1M8"/>
<sequence length="99" mass="10816">MSLPLLDHLATPCFCKPRFSCLALPSSDFYQASDLSTSTSFFSGPRPLSFAKPLGPTLFSDSSCMTLPCLLLYPLDYVLVTDRFSDSCAPNQACQSHLL</sequence>
<gene>
    <name evidence="1" type="ORF">CRENBAI_011496</name>
</gene>
<accession>A0AAV9R1M8</accession>
<protein>
    <submittedName>
        <fullName evidence="1">Uncharacterized protein</fullName>
    </submittedName>
</protein>
<name>A0AAV9R1M8_9TELE</name>
<reference evidence="1 2" key="1">
    <citation type="submission" date="2021-06" db="EMBL/GenBank/DDBJ databases">
        <authorList>
            <person name="Palmer J.M."/>
        </authorList>
    </citation>
    <scope>NUCLEOTIDE SEQUENCE [LARGE SCALE GENOMIC DNA]</scope>
    <source>
        <strain evidence="1 2">MEX-2019</strain>
        <tissue evidence="1">Muscle</tissue>
    </source>
</reference>
<evidence type="ECO:0000313" key="1">
    <source>
        <dbReference type="EMBL" id="KAK5602452.1"/>
    </source>
</evidence>
<comment type="caution">
    <text evidence="1">The sequence shown here is derived from an EMBL/GenBank/DDBJ whole genome shotgun (WGS) entry which is preliminary data.</text>
</comment>
<dbReference type="EMBL" id="JAHHUM010002615">
    <property type="protein sequence ID" value="KAK5602452.1"/>
    <property type="molecule type" value="Genomic_DNA"/>
</dbReference>